<gene>
    <name evidence="1" type="ORF">HNQ09_000639</name>
</gene>
<proteinExistence type="predicted"/>
<evidence type="ECO:0000313" key="2">
    <source>
        <dbReference type="Proteomes" id="UP000525389"/>
    </source>
</evidence>
<organism evidence="1 2">
    <name type="scientific">Deinococcus budaensis</name>
    <dbReference type="NCBI Taxonomy" id="1665626"/>
    <lineage>
        <taxon>Bacteria</taxon>
        <taxon>Thermotogati</taxon>
        <taxon>Deinococcota</taxon>
        <taxon>Deinococci</taxon>
        <taxon>Deinococcales</taxon>
        <taxon>Deinococcaceae</taxon>
        <taxon>Deinococcus</taxon>
    </lineage>
</organism>
<protein>
    <submittedName>
        <fullName evidence="1">Uncharacterized protein</fullName>
    </submittedName>
</protein>
<sequence>MDSLISASVRQGASAWSSSALTRNRAREDALDVGLRQAEI</sequence>
<evidence type="ECO:0000313" key="1">
    <source>
        <dbReference type="EMBL" id="MBB5233222.1"/>
    </source>
</evidence>
<name>A0A7W8GCT7_9DEIO</name>
<reference evidence="1 2" key="1">
    <citation type="submission" date="2020-08" db="EMBL/GenBank/DDBJ databases">
        <title>Genomic Encyclopedia of Type Strains, Phase IV (KMG-IV): sequencing the most valuable type-strain genomes for metagenomic binning, comparative biology and taxonomic classification.</title>
        <authorList>
            <person name="Goeker M."/>
        </authorList>
    </citation>
    <scope>NUCLEOTIDE SEQUENCE [LARGE SCALE GENOMIC DNA]</scope>
    <source>
        <strain evidence="1 2">DSM 101791</strain>
    </source>
</reference>
<accession>A0A7W8GCT7</accession>
<dbReference type="Proteomes" id="UP000525389">
    <property type="component" value="Unassembled WGS sequence"/>
</dbReference>
<comment type="caution">
    <text evidence="1">The sequence shown here is derived from an EMBL/GenBank/DDBJ whole genome shotgun (WGS) entry which is preliminary data.</text>
</comment>
<dbReference type="EMBL" id="JACHFN010000002">
    <property type="protein sequence ID" value="MBB5233222.1"/>
    <property type="molecule type" value="Genomic_DNA"/>
</dbReference>
<dbReference type="AlphaFoldDB" id="A0A7W8GCT7"/>
<dbReference type="RefSeq" id="WP_281378260.1">
    <property type="nucleotide sequence ID" value="NZ_JACHFN010000002.1"/>
</dbReference>
<keyword evidence="2" id="KW-1185">Reference proteome</keyword>